<feature type="domain" description="Solute-binding protein family 3/N-terminal" evidence="1">
    <location>
        <begin position="27"/>
        <end position="242"/>
    </location>
</feature>
<keyword evidence="3" id="KW-1185">Reference proteome</keyword>
<evidence type="ECO:0000313" key="2">
    <source>
        <dbReference type="EMBL" id="MFA0789827.1"/>
    </source>
</evidence>
<dbReference type="Pfam" id="PF00497">
    <property type="entry name" value="SBP_bac_3"/>
    <property type="match status" value="1"/>
</dbReference>
<dbReference type="EMBL" id="JBGMEL010000003">
    <property type="protein sequence ID" value="MFA0789827.1"/>
    <property type="molecule type" value="Genomic_DNA"/>
</dbReference>
<comment type="caution">
    <text evidence="2">The sequence shown here is derived from an EMBL/GenBank/DDBJ whole genome shotgun (WGS) entry which is preliminary data.</text>
</comment>
<dbReference type="InterPro" id="IPR001638">
    <property type="entry name" value="Solute-binding_3/MltF_N"/>
</dbReference>
<evidence type="ECO:0000313" key="3">
    <source>
        <dbReference type="Proteomes" id="UP001569414"/>
    </source>
</evidence>
<accession>A0ABV4NJT8</accession>
<sequence>MSLKVISSLSLFFLLLCLIFPSHSKELKVAISHDAPPYIIDHAQSGLEVDIILQSLPGHTVSFLQMGWAEIQGAIAHGIADAETNVLGQNGKIYYSNNYIGFVNSAISKKKDNIKIEKISDLAGHHIIAWQGAHSDLGTQFAALFHPGKPLHKYYVEIGDSRKQVQEFWRRDNSVAIIDRAIFSYLSNKQGHTMDEVDIHRIFDPVSKFKMAFKEEAIRDAFNRGLSRLCETGTYASLLKKYKVSQEASICE</sequence>
<dbReference type="Proteomes" id="UP001569414">
    <property type="component" value="Unassembled WGS sequence"/>
</dbReference>
<dbReference type="SUPFAM" id="SSF53850">
    <property type="entry name" value="Periplasmic binding protein-like II"/>
    <property type="match status" value="1"/>
</dbReference>
<name>A0ABV4NJT8_9GAMM</name>
<proteinExistence type="predicted"/>
<gene>
    <name evidence="2" type="ORF">ACCI51_04665</name>
</gene>
<organism evidence="2 3">
    <name type="scientific">Microbulbifer echini</name>
    <dbReference type="NCBI Taxonomy" id="1529067"/>
    <lineage>
        <taxon>Bacteria</taxon>
        <taxon>Pseudomonadati</taxon>
        <taxon>Pseudomonadota</taxon>
        <taxon>Gammaproteobacteria</taxon>
        <taxon>Cellvibrionales</taxon>
        <taxon>Microbulbiferaceae</taxon>
        <taxon>Microbulbifer</taxon>
    </lineage>
</organism>
<dbReference type="RefSeq" id="WP_371842770.1">
    <property type="nucleotide sequence ID" value="NZ_JBGMEL010000003.1"/>
</dbReference>
<evidence type="ECO:0000259" key="1">
    <source>
        <dbReference type="Pfam" id="PF00497"/>
    </source>
</evidence>
<reference evidence="2 3" key="1">
    <citation type="submission" date="2024-08" db="EMBL/GenBank/DDBJ databases">
        <authorList>
            <person name="Ishaq N."/>
        </authorList>
    </citation>
    <scope>NUCLEOTIDE SEQUENCE [LARGE SCALE GENOMIC DNA]</scope>
    <source>
        <strain evidence="2 3">JCM 30400</strain>
    </source>
</reference>
<protein>
    <submittedName>
        <fullName evidence="2">Substrate-binding periplasmic protein</fullName>
    </submittedName>
</protein>
<dbReference type="Gene3D" id="3.40.190.10">
    <property type="entry name" value="Periplasmic binding protein-like II"/>
    <property type="match status" value="2"/>
</dbReference>